<gene>
    <name evidence="1" type="ORF">B9Q01_08890</name>
</gene>
<comment type="caution">
    <text evidence="1">The sequence shown here is derived from an EMBL/GenBank/DDBJ whole genome shotgun (WGS) entry which is preliminary data.</text>
</comment>
<sequence>MRKSKKAVSPVVATVILIAVFIAVVSAALSFAEVELSSYYAQSDLQQSSTLASQVAQGINAVALTFGRSVSIGYSFKYASIAVIPNVVKYVIQISSSECPNNMCYVYAYTGMLVIAIPAHYYSLGNDYMSTIYPASFPITKTFVSKGGSGSIALAFTKEFESNGIEFLYTVVVPVPLEVNTTQSIGGSQKIPVVRLYFVQLSNLAQQYPLPSNCTANPPKASVSILSLKSGYITVQGQGSQVCSVIGVTSISIQWYPMSTLYSSQFFNFPQTGQVIVFPNGNAELQVYIGDVGVGGP</sequence>
<protein>
    <submittedName>
        <fullName evidence="1">Uncharacterized protein</fullName>
    </submittedName>
</protein>
<proteinExistence type="predicted"/>
<name>A0A2R6A6Y8_9ARCH</name>
<accession>A0A2R6A6Y8</accession>
<dbReference type="AlphaFoldDB" id="A0A2R6A6Y8"/>
<reference evidence="1 2" key="1">
    <citation type="submission" date="2017-04" db="EMBL/GenBank/DDBJ databases">
        <title>Novel microbial lineages endemic to geothermal iron-oxide mats fill important gaps in the evolutionary history of Archaea.</title>
        <authorList>
            <person name="Jay Z.J."/>
            <person name="Beam J.P."/>
            <person name="Dlakic M."/>
            <person name="Rusch D.B."/>
            <person name="Kozubal M.A."/>
            <person name="Inskeep W.P."/>
        </authorList>
    </citation>
    <scope>NUCLEOTIDE SEQUENCE [LARGE SCALE GENOMIC DNA]</scope>
    <source>
        <strain evidence="1">OSP_D</strain>
    </source>
</reference>
<dbReference type="Proteomes" id="UP000240880">
    <property type="component" value="Unassembled WGS sequence"/>
</dbReference>
<evidence type="ECO:0000313" key="1">
    <source>
        <dbReference type="EMBL" id="PSN82134.1"/>
    </source>
</evidence>
<dbReference type="EMBL" id="NEXC01000098">
    <property type="protein sequence ID" value="PSN82134.1"/>
    <property type="molecule type" value="Genomic_DNA"/>
</dbReference>
<evidence type="ECO:0000313" key="2">
    <source>
        <dbReference type="Proteomes" id="UP000240880"/>
    </source>
</evidence>
<organism evidence="1 2">
    <name type="scientific">Candidatus Marsarchaeota G1 archaeon OSP_D</name>
    <dbReference type="NCBI Taxonomy" id="1978155"/>
    <lineage>
        <taxon>Archaea</taxon>
        <taxon>Candidatus Marsarchaeota</taxon>
        <taxon>Candidatus Marsarchaeota group 1</taxon>
    </lineage>
</organism>